<evidence type="ECO:0000256" key="4">
    <source>
        <dbReference type="ARBA" id="ARBA00023180"/>
    </source>
</evidence>
<dbReference type="Gene3D" id="3.60.110.10">
    <property type="entry name" value="Carbon-nitrogen hydrolase"/>
    <property type="match status" value="1"/>
</dbReference>
<evidence type="ECO:0000256" key="5">
    <source>
        <dbReference type="SAM" id="SignalP"/>
    </source>
</evidence>
<keyword evidence="4" id="KW-0325">Glycoprotein</keyword>
<dbReference type="Pfam" id="PF19018">
    <property type="entry name" value="Vanin_C"/>
    <property type="match status" value="1"/>
</dbReference>
<organism evidence="7 8">
    <name type="scientific">Mizuhopecten yessoensis</name>
    <name type="common">Japanese scallop</name>
    <name type="synonym">Patinopecten yessoensis</name>
    <dbReference type="NCBI Taxonomy" id="6573"/>
    <lineage>
        <taxon>Eukaryota</taxon>
        <taxon>Metazoa</taxon>
        <taxon>Spiralia</taxon>
        <taxon>Lophotrochozoa</taxon>
        <taxon>Mollusca</taxon>
        <taxon>Bivalvia</taxon>
        <taxon>Autobranchia</taxon>
        <taxon>Pteriomorphia</taxon>
        <taxon>Pectinida</taxon>
        <taxon>Pectinoidea</taxon>
        <taxon>Pectinidae</taxon>
        <taxon>Mizuhopecten</taxon>
    </lineage>
</organism>
<dbReference type="InterPro" id="IPR040154">
    <property type="entry name" value="Biotinidase/VNN"/>
</dbReference>
<dbReference type="InterPro" id="IPR043957">
    <property type="entry name" value="Vanin_C"/>
</dbReference>
<comment type="caution">
    <text evidence="7">The sequence shown here is derived from an EMBL/GenBank/DDBJ whole genome shotgun (WGS) entry which is preliminary data.</text>
</comment>
<evidence type="ECO:0000313" key="7">
    <source>
        <dbReference type="EMBL" id="OWF54210.1"/>
    </source>
</evidence>
<sequence>MTCSQVAILCTVVCCALAFKAAVYEHDVIFPPQRSRVLSRDSALQVMEKNLDVYKDQCAQAVKQKAQIIVFPEYGLYGLGWTRQTLVPYLEFIPDPHTVSWIPCDDPARYNNTEVQYQLSCMAKNSSIYLVVNFGARQPCSATVPNCPSDGYFQFSTNLVYDSQGKFVARYFKQNLNSDEIYFNRPAITNYTVFTTPFGRFATFSSYDIMFKDPAITLIKSMNITNIVYPVAWKNELPLLAAIEIHSAFSEGMHVNLMAANLHVLSKGYQGSGIYWPSGTSNNEIYYNNMKPGSGGKLLVQELSALDTVVETKTTRKAKKQSTRLKTGTGDAQTRGNEFKAMMNHDLFTFVPLRTGYGHYKVCQNTLCCETAYEGMFQNALYALGAFDGIHTYNGKYPLQACTFVPCVNGSISSCGQPSIKSIGYMDKMSFFGNFSSTRYVLPEVLVTLDNSTLDIVARTWLYQESIIIDVGVPGSPVSISMYAIGGP</sequence>
<keyword evidence="8" id="KW-1185">Reference proteome</keyword>
<evidence type="ECO:0000256" key="1">
    <source>
        <dbReference type="ARBA" id="ARBA00008225"/>
    </source>
</evidence>
<dbReference type="FunFam" id="3.60.110.10:FF:000001">
    <property type="entry name" value="biotinidase isoform X1"/>
    <property type="match status" value="1"/>
</dbReference>
<gene>
    <name evidence="7" type="ORF">KP79_PYT00367</name>
</gene>
<feature type="signal peptide" evidence="5">
    <location>
        <begin position="1"/>
        <end position="18"/>
    </location>
</feature>
<dbReference type="SUPFAM" id="SSF56317">
    <property type="entry name" value="Carbon-nitrogen hydrolase"/>
    <property type="match status" value="1"/>
</dbReference>
<dbReference type="PANTHER" id="PTHR10609:SF27">
    <property type="entry name" value="CN HYDROLASE DOMAIN-CONTAINING PROTEIN-RELATED"/>
    <property type="match status" value="1"/>
</dbReference>
<evidence type="ECO:0000256" key="3">
    <source>
        <dbReference type="ARBA" id="ARBA00022801"/>
    </source>
</evidence>
<feature type="domain" description="CN hydrolase" evidence="6">
    <location>
        <begin position="24"/>
        <end position="305"/>
    </location>
</feature>
<comment type="similarity">
    <text evidence="1">Belongs to the carbon-nitrogen hydrolase superfamily. BTD/VNN family.</text>
</comment>
<protein>
    <submittedName>
        <fullName evidence="7">Pantetheinase</fullName>
    </submittedName>
</protein>
<dbReference type="Proteomes" id="UP000242188">
    <property type="component" value="Unassembled WGS sequence"/>
</dbReference>
<reference evidence="7 8" key="1">
    <citation type="journal article" date="2017" name="Nat. Ecol. Evol.">
        <title>Scallop genome provides insights into evolution of bilaterian karyotype and development.</title>
        <authorList>
            <person name="Wang S."/>
            <person name="Zhang J."/>
            <person name="Jiao W."/>
            <person name="Li J."/>
            <person name="Xun X."/>
            <person name="Sun Y."/>
            <person name="Guo X."/>
            <person name="Huan P."/>
            <person name="Dong B."/>
            <person name="Zhang L."/>
            <person name="Hu X."/>
            <person name="Sun X."/>
            <person name="Wang J."/>
            <person name="Zhao C."/>
            <person name="Wang Y."/>
            <person name="Wang D."/>
            <person name="Huang X."/>
            <person name="Wang R."/>
            <person name="Lv J."/>
            <person name="Li Y."/>
            <person name="Zhang Z."/>
            <person name="Liu B."/>
            <person name="Lu W."/>
            <person name="Hui Y."/>
            <person name="Liang J."/>
            <person name="Zhou Z."/>
            <person name="Hou R."/>
            <person name="Li X."/>
            <person name="Liu Y."/>
            <person name="Li H."/>
            <person name="Ning X."/>
            <person name="Lin Y."/>
            <person name="Zhao L."/>
            <person name="Xing Q."/>
            <person name="Dou J."/>
            <person name="Li Y."/>
            <person name="Mao J."/>
            <person name="Guo H."/>
            <person name="Dou H."/>
            <person name="Li T."/>
            <person name="Mu C."/>
            <person name="Jiang W."/>
            <person name="Fu Q."/>
            <person name="Fu X."/>
            <person name="Miao Y."/>
            <person name="Liu J."/>
            <person name="Yu Q."/>
            <person name="Li R."/>
            <person name="Liao H."/>
            <person name="Li X."/>
            <person name="Kong Y."/>
            <person name="Jiang Z."/>
            <person name="Chourrout D."/>
            <person name="Li R."/>
            <person name="Bao Z."/>
        </authorList>
    </citation>
    <scope>NUCLEOTIDE SEQUENCE [LARGE SCALE GENOMIC DNA]</scope>
    <source>
        <strain evidence="7 8">PY_sf001</strain>
    </source>
</reference>
<dbReference type="InterPro" id="IPR003010">
    <property type="entry name" value="C-N_Hydrolase"/>
</dbReference>
<evidence type="ECO:0000313" key="8">
    <source>
        <dbReference type="Proteomes" id="UP000242188"/>
    </source>
</evidence>
<dbReference type="GO" id="GO:0016811">
    <property type="term" value="F:hydrolase activity, acting on carbon-nitrogen (but not peptide) bonds, in linear amides"/>
    <property type="evidence" value="ECO:0007669"/>
    <property type="project" value="UniProtKB-ARBA"/>
</dbReference>
<dbReference type="PANTHER" id="PTHR10609">
    <property type="entry name" value="BIOTINIDASE-RELATED"/>
    <property type="match status" value="1"/>
</dbReference>
<dbReference type="PROSITE" id="PS50263">
    <property type="entry name" value="CN_HYDROLASE"/>
    <property type="match status" value="1"/>
</dbReference>
<dbReference type="EMBL" id="NEDP02001152">
    <property type="protein sequence ID" value="OWF54210.1"/>
    <property type="molecule type" value="Genomic_DNA"/>
</dbReference>
<dbReference type="Pfam" id="PF00795">
    <property type="entry name" value="CN_hydrolase"/>
    <property type="match status" value="1"/>
</dbReference>
<accession>A0A210QZN0</accession>
<proteinExistence type="inferred from homology"/>
<name>A0A210QZN0_MIZYE</name>
<keyword evidence="3" id="KW-0378">Hydrolase</keyword>
<keyword evidence="2 5" id="KW-0732">Signal</keyword>
<evidence type="ECO:0000259" key="6">
    <source>
        <dbReference type="PROSITE" id="PS50263"/>
    </source>
</evidence>
<feature type="chain" id="PRO_5012058132" evidence="5">
    <location>
        <begin position="19"/>
        <end position="488"/>
    </location>
</feature>
<dbReference type="OrthoDB" id="10250282at2759"/>
<dbReference type="AlphaFoldDB" id="A0A210QZN0"/>
<evidence type="ECO:0000256" key="2">
    <source>
        <dbReference type="ARBA" id="ARBA00022729"/>
    </source>
</evidence>
<dbReference type="InterPro" id="IPR036526">
    <property type="entry name" value="C-N_Hydrolase_sf"/>
</dbReference>
<dbReference type="STRING" id="6573.A0A210QZN0"/>